<evidence type="ECO:0000256" key="3">
    <source>
        <dbReference type="SAM" id="MobiDB-lite"/>
    </source>
</evidence>
<evidence type="ECO:0000313" key="6">
    <source>
        <dbReference type="Proteomes" id="UP000293850"/>
    </source>
</evidence>
<dbReference type="AlphaFoldDB" id="A0A4P6WMJ3"/>
<dbReference type="InterPro" id="IPR012640">
    <property type="entry name" value="Membr_lipoprot_lipid_attach_CS"/>
</dbReference>
<organism evidence="5 6">
    <name type="scientific">Citrobacter arsenatis</name>
    <dbReference type="NCBI Taxonomy" id="2546350"/>
    <lineage>
        <taxon>Bacteria</taxon>
        <taxon>Pseudomonadati</taxon>
        <taxon>Pseudomonadota</taxon>
        <taxon>Gammaproteobacteria</taxon>
        <taxon>Enterobacterales</taxon>
        <taxon>Enterobacteriaceae</taxon>
        <taxon>Citrobacter</taxon>
    </lineage>
</organism>
<evidence type="ECO:0000256" key="4">
    <source>
        <dbReference type="SAM" id="SignalP"/>
    </source>
</evidence>
<sequence>MKKTIIFIAFTALLSGCSADFAQRYADAKREQDRKEHHHHHHDRQNDDYTSSDGYRMITKQGVTLPDCEELPDASQADNGGRCWYR</sequence>
<proteinExistence type="predicted"/>
<evidence type="ECO:0000256" key="2">
    <source>
        <dbReference type="ARBA" id="ARBA00022729"/>
    </source>
</evidence>
<keyword evidence="2 4" id="KW-0732">Signal</keyword>
<feature type="signal peptide" evidence="4">
    <location>
        <begin position="1"/>
        <end position="22"/>
    </location>
</feature>
<protein>
    <recommendedName>
        <fullName evidence="1">Type IV secretion system putative lipoprotein virB7</fullName>
    </recommendedName>
</protein>
<dbReference type="PROSITE" id="PS51257">
    <property type="entry name" value="PROKAR_LIPOPROTEIN"/>
    <property type="match status" value="1"/>
</dbReference>
<reference evidence="5 6" key="1">
    <citation type="submission" date="2019-03" db="EMBL/GenBank/DDBJ databases">
        <title>Complete genome sequence of an arsenate-respiring bacteria, Citrobacter sp. LY-1.</title>
        <authorList>
            <person name="Wang H."/>
            <person name="Liu Y."/>
            <person name="Li Q."/>
            <person name="Huang J."/>
        </authorList>
    </citation>
    <scope>NUCLEOTIDE SEQUENCE [LARGE SCALE GENOMIC DNA]</scope>
    <source>
        <strain evidence="5 6">LY-1</strain>
    </source>
</reference>
<evidence type="ECO:0000256" key="1">
    <source>
        <dbReference type="ARBA" id="ARBA00017922"/>
    </source>
</evidence>
<accession>A0A4P6WMJ3</accession>
<dbReference type="Pfam" id="PF08139">
    <property type="entry name" value="LPAM_1"/>
    <property type="match status" value="1"/>
</dbReference>
<dbReference type="Proteomes" id="UP000293850">
    <property type="component" value="Chromosome"/>
</dbReference>
<evidence type="ECO:0000313" key="5">
    <source>
        <dbReference type="EMBL" id="QBM22925.1"/>
    </source>
</evidence>
<keyword evidence="6" id="KW-1185">Reference proteome</keyword>
<dbReference type="RefSeq" id="WP_133086192.1">
    <property type="nucleotide sequence ID" value="NZ_CP037864.1"/>
</dbReference>
<feature type="chain" id="PRO_5020664804" description="Type IV secretion system putative lipoprotein virB7" evidence="4">
    <location>
        <begin position="23"/>
        <end position="86"/>
    </location>
</feature>
<name>A0A4P6WMJ3_9ENTR</name>
<dbReference type="EMBL" id="CP037864">
    <property type="protein sequence ID" value="QBM22925.1"/>
    <property type="molecule type" value="Genomic_DNA"/>
</dbReference>
<feature type="compositionally biased region" description="Basic and acidic residues" evidence="3">
    <location>
        <begin position="26"/>
        <end position="35"/>
    </location>
</feature>
<gene>
    <name evidence="5" type="ORF">E1B03_10985</name>
</gene>
<dbReference type="KEGG" id="cars:E1B03_10985"/>
<feature type="region of interest" description="Disordered" evidence="3">
    <location>
        <begin position="26"/>
        <end position="86"/>
    </location>
</feature>